<comment type="caution">
    <text evidence="1">The sequence shown here is derived from an EMBL/GenBank/DDBJ whole genome shotgun (WGS) entry which is preliminary data.</text>
</comment>
<organism evidence="1 2">
    <name type="scientific">Neisseria bacilliformis ATCC BAA-1200</name>
    <dbReference type="NCBI Taxonomy" id="888742"/>
    <lineage>
        <taxon>Bacteria</taxon>
        <taxon>Pseudomonadati</taxon>
        <taxon>Pseudomonadota</taxon>
        <taxon>Betaproteobacteria</taxon>
        <taxon>Neisseriales</taxon>
        <taxon>Neisseriaceae</taxon>
        <taxon>Neisseria</taxon>
    </lineage>
</organism>
<dbReference type="AlphaFoldDB" id="F2B8T3"/>
<protein>
    <submittedName>
        <fullName evidence="1">Roadblock/LC7 domain protein</fullName>
    </submittedName>
</protein>
<evidence type="ECO:0000313" key="2">
    <source>
        <dbReference type="Proteomes" id="UP000004105"/>
    </source>
</evidence>
<gene>
    <name evidence="1" type="ORF">HMPREF9123_0183</name>
</gene>
<proteinExistence type="predicted"/>
<keyword evidence="2" id="KW-1185">Reference proteome</keyword>
<accession>F2B8T3</accession>
<reference evidence="1 2" key="1">
    <citation type="submission" date="2011-02" db="EMBL/GenBank/DDBJ databases">
        <authorList>
            <person name="Muzny D."/>
            <person name="Qin X."/>
            <person name="Deng J."/>
            <person name="Jiang H."/>
            <person name="Liu Y."/>
            <person name="Qu J."/>
            <person name="Song X.-Z."/>
            <person name="Zhang L."/>
            <person name="Thornton R."/>
            <person name="Coyle M."/>
            <person name="Francisco L."/>
            <person name="Jackson L."/>
            <person name="Javaid M."/>
            <person name="Korchina V."/>
            <person name="Kovar C."/>
            <person name="Mata R."/>
            <person name="Mathew T."/>
            <person name="Ngo R."/>
            <person name="Nguyen L."/>
            <person name="Nguyen N."/>
            <person name="Okwuonu G."/>
            <person name="Ongeri F."/>
            <person name="Pham C."/>
            <person name="Simmons D."/>
            <person name="Wilczek-Boney K."/>
            <person name="Hale W."/>
            <person name="Jakkamsetti A."/>
            <person name="Pham P."/>
            <person name="Ruth R."/>
            <person name="San Lucas F."/>
            <person name="Warren J."/>
            <person name="Zhang J."/>
            <person name="Zhao Z."/>
            <person name="Zhou C."/>
            <person name="Zhu D."/>
            <person name="Lee S."/>
            <person name="Bess C."/>
            <person name="Blankenburg K."/>
            <person name="Forbes L."/>
            <person name="Fu Q."/>
            <person name="Gubbala S."/>
            <person name="Hirani K."/>
            <person name="Jayaseelan J.C."/>
            <person name="Lara F."/>
            <person name="Munidasa M."/>
            <person name="Palculict T."/>
            <person name="Patil S."/>
            <person name="Pu L.-L."/>
            <person name="Saada N."/>
            <person name="Tang L."/>
            <person name="Weissenberger G."/>
            <person name="Zhu Y."/>
            <person name="Hemphill L."/>
            <person name="Shang Y."/>
            <person name="Youmans B."/>
            <person name="Ayvaz T."/>
            <person name="Ross M."/>
            <person name="Santibanez J."/>
            <person name="Aqrawi P."/>
            <person name="Gross S."/>
            <person name="Joshi V."/>
            <person name="Fowler G."/>
            <person name="Nazareth L."/>
            <person name="Reid J."/>
            <person name="Worley K."/>
            <person name="Petrosino J."/>
            <person name="Highlander S."/>
            <person name="Gibbs R."/>
        </authorList>
    </citation>
    <scope>NUCLEOTIDE SEQUENCE [LARGE SCALE GENOMIC DNA]</scope>
    <source>
        <strain evidence="1 2">ATCC BAA-1200</strain>
    </source>
</reference>
<dbReference type="Proteomes" id="UP000004105">
    <property type="component" value="Unassembled WGS sequence"/>
</dbReference>
<dbReference type="EMBL" id="AFAY01000003">
    <property type="protein sequence ID" value="EGF12203.1"/>
    <property type="molecule type" value="Genomic_DNA"/>
</dbReference>
<sequence length="91" mass="9754">MGFPWGFSGCFRAAFYGRGGGGATEAVCGLRIAGLWAGNGFAGRLKRVLAAPKLRFQTAFLPKIQAESDFSANFFAFIFNLIVGKLINSNN</sequence>
<dbReference type="HOGENOM" id="CLU_2423881_0_0_4"/>
<evidence type="ECO:0000313" key="1">
    <source>
        <dbReference type="EMBL" id="EGF12203.1"/>
    </source>
</evidence>
<name>F2B8T3_9NEIS</name>